<proteinExistence type="inferred from homology"/>
<dbReference type="GO" id="GO:0007004">
    <property type="term" value="P:telomere maintenance via telomerase"/>
    <property type="evidence" value="ECO:0007669"/>
    <property type="project" value="TreeGrafter"/>
</dbReference>
<comment type="function">
    <text evidence="1">Telomerase is a ribonucleoprotein enzyme essential for the replication of chromosome termini in most eukaryotes. It elongates telomeres. It is a reverse transcriptase that adds simple sequence repeats to chromosome ends by copying a template sequence within the RNA component of the enzyme.</text>
</comment>
<accession>A0A6A6SWV0</accession>
<dbReference type="GO" id="GO:0003720">
    <property type="term" value="F:telomerase activity"/>
    <property type="evidence" value="ECO:0007669"/>
    <property type="project" value="InterPro"/>
</dbReference>
<dbReference type="GO" id="GO:0042162">
    <property type="term" value="F:telomeric DNA binding"/>
    <property type="evidence" value="ECO:0007669"/>
    <property type="project" value="TreeGrafter"/>
</dbReference>
<dbReference type="EC" id="2.7.7.49" evidence="1"/>
<organism evidence="3 4">
    <name type="scientific">Lophiostoma macrostomum CBS 122681</name>
    <dbReference type="NCBI Taxonomy" id="1314788"/>
    <lineage>
        <taxon>Eukaryota</taxon>
        <taxon>Fungi</taxon>
        <taxon>Dikarya</taxon>
        <taxon>Ascomycota</taxon>
        <taxon>Pezizomycotina</taxon>
        <taxon>Dothideomycetes</taxon>
        <taxon>Pleosporomycetidae</taxon>
        <taxon>Pleosporales</taxon>
        <taxon>Lophiostomataceae</taxon>
        <taxon>Lophiostoma</taxon>
    </lineage>
</organism>
<keyword evidence="1" id="KW-0539">Nucleus</keyword>
<comment type="catalytic activity">
    <reaction evidence="1">
        <text>DNA(n) + a 2'-deoxyribonucleoside 5'-triphosphate = DNA(n+1) + diphosphate</text>
        <dbReference type="Rhea" id="RHEA:22508"/>
        <dbReference type="Rhea" id="RHEA-COMP:17339"/>
        <dbReference type="Rhea" id="RHEA-COMP:17340"/>
        <dbReference type="ChEBI" id="CHEBI:33019"/>
        <dbReference type="ChEBI" id="CHEBI:61560"/>
        <dbReference type="ChEBI" id="CHEBI:173112"/>
        <dbReference type="EC" id="2.7.7.49"/>
    </reaction>
</comment>
<gene>
    <name evidence="3" type="ORF">K491DRAFT_68676</name>
</gene>
<evidence type="ECO:0000313" key="3">
    <source>
        <dbReference type="EMBL" id="KAF2652082.1"/>
    </source>
</evidence>
<keyword evidence="1" id="KW-0808">Transferase</keyword>
<dbReference type="InterPro" id="IPR049139">
    <property type="entry name" value="TERT_C"/>
</dbReference>
<sequence>MFIDTSLNTVPTVLANLHQSFHEAAVRCFEYVRGLSRIMPTHSQLLIKTVDSIIALAYVMLQRRTRSRARQNVESVRSVISRRQVQWLACKAFDVVFQRRQTQHRVLLGWIGRSLAAVRPTGSAETCMLEDAIAWRTGRAGAGPAAEAMGSKTSTIVAR</sequence>
<dbReference type="EMBL" id="MU004410">
    <property type="protein sequence ID" value="KAF2652082.1"/>
    <property type="molecule type" value="Genomic_DNA"/>
</dbReference>
<keyword evidence="1" id="KW-0695">RNA-directed DNA polymerase</keyword>
<dbReference type="PANTHER" id="PTHR12066:SF0">
    <property type="entry name" value="TELOMERASE REVERSE TRANSCRIPTASE"/>
    <property type="match status" value="1"/>
</dbReference>
<keyword evidence="1" id="KW-0158">Chromosome</keyword>
<keyword evidence="1" id="KW-0779">Telomere</keyword>
<dbReference type="GO" id="GO:0000333">
    <property type="term" value="C:telomerase catalytic core complex"/>
    <property type="evidence" value="ECO:0007669"/>
    <property type="project" value="TreeGrafter"/>
</dbReference>
<protein>
    <recommendedName>
        <fullName evidence="1">Telomerase reverse transcriptase</fullName>
        <ecNumber evidence="1">2.7.7.49</ecNumber>
    </recommendedName>
    <alternativeName>
        <fullName evidence="1">Telomerase catalytic subunit</fullName>
    </alternativeName>
</protein>
<dbReference type="InterPro" id="IPR003545">
    <property type="entry name" value="Telomerase_RT"/>
</dbReference>
<keyword evidence="4" id="KW-1185">Reference proteome</keyword>
<dbReference type="GO" id="GO:0070034">
    <property type="term" value="F:telomerase RNA binding"/>
    <property type="evidence" value="ECO:0007669"/>
    <property type="project" value="TreeGrafter"/>
</dbReference>
<dbReference type="AlphaFoldDB" id="A0A6A6SWV0"/>
<dbReference type="OrthoDB" id="289721at2759"/>
<dbReference type="Gene3D" id="1.10.357.90">
    <property type="match status" value="1"/>
</dbReference>
<reference evidence="3" key="1">
    <citation type="journal article" date="2020" name="Stud. Mycol.">
        <title>101 Dothideomycetes genomes: a test case for predicting lifestyles and emergence of pathogens.</title>
        <authorList>
            <person name="Haridas S."/>
            <person name="Albert R."/>
            <person name="Binder M."/>
            <person name="Bloem J."/>
            <person name="Labutti K."/>
            <person name="Salamov A."/>
            <person name="Andreopoulos B."/>
            <person name="Baker S."/>
            <person name="Barry K."/>
            <person name="Bills G."/>
            <person name="Bluhm B."/>
            <person name="Cannon C."/>
            <person name="Castanera R."/>
            <person name="Culley D."/>
            <person name="Daum C."/>
            <person name="Ezra D."/>
            <person name="Gonzalez J."/>
            <person name="Henrissat B."/>
            <person name="Kuo A."/>
            <person name="Liang C."/>
            <person name="Lipzen A."/>
            <person name="Lutzoni F."/>
            <person name="Magnuson J."/>
            <person name="Mondo S."/>
            <person name="Nolan M."/>
            <person name="Ohm R."/>
            <person name="Pangilinan J."/>
            <person name="Park H.-J."/>
            <person name="Ramirez L."/>
            <person name="Alfaro M."/>
            <person name="Sun H."/>
            <person name="Tritt A."/>
            <person name="Yoshinaga Y."/>
            <person name="Zwiers L.-H."/>
            <person name="Turgeon B."/>
            <person name="Goodwin S."/>
            <person name="Spatafora J."/>
            <person name="Crous P."/>
            <person name="Grigoriev I."/>
        </authorList>
    </citation>
    <scope>NUCLEOTIDE SEQUENCE</scope>
    <source>
        <strain evidence="3">CBS 122681</strain>
    </source>
</reference>
<comment type="similarity">
    <text evidence="1">Belongs to the reverse transcriptase family. Telomerase subfamily.</text>
</comment>
<keyword evidence="1" id="KW-0479">Metal-binding</keyword>
<comment type="subcellular location">
    <subcellularLocation>
        <location evidence="1">Nucleus</location>
    </subcellularLocation>
    <subcellularLocation>
        <location evidence="1">Chromosome</location>
        <location evidence="1">Telomere</location>
    </subcellularLocation>
</comment>
<dbReference type="GO" id="GO:0000781">
    <property type="term" value="C:chromosome, telomeric region"/>
    <property type="evidence" value="ECO:0007669"/>
    <property type="project" value="UniProtKB-SubCell"/>
</dbReference>
<dbReference type="Proteomes" id="UP000799324">
    <property type="component" value="Unassembled WGS sequence"/>
</dbReference>
<dbReference type="PANTHER" id="PTHR12066">
    <property type="entry name" value="TELOMERASE REVERSE TRANSCRIPTASE"/>
    <property type="match status" value="1"/>
</dbReference>
<dbReference type="GO" id="GO:0046872">
    <property type="term" value="F:metal ion binding"/>
    <property type="evidence" value="ECO:0007669"/>
    <property type="project" value="UniProtKB-KW"/>
</dbReference>
<keyword evidence="1" id="KW-0548">Nucleotidyltransferase</keyword>
<feature type="domain" description="Telomerase reverse transcriptase C-terminal extension" evidence="2">
    <location>
        <begin position="1"/>
        <end position="109"/>
    </location>
</feature>
<dbReference type="Pfam" id="PF21399">
    <property type="entry name" value="TERT_C"/>
    <property type="match status" value="1"/>
</dbReference>
<name>A0A6A6SWV0_9PLEO</name>
<evidence type="ECO:0000313" key="4">
    <source>
        <dbReference type="Proteomes" id="UP000799324"/>
    </source>
</evidence>
<evidence type="ECO:0000259" key="2">
    <source>
        <dbReference type="Pfam" id="PF21399"/>
    </source>
</evidence>
<keyword evidence="1" id="KW-0460">Magnesium</keyword>
<evidence type="ECO:0000256" key="1">
    <source>
        <dbReference type="RuleBase" id="RU365061"/>
    </source>
</evidence>